<keyword evidence="3" id="KW-1185">Reference proteome</keyword>
<evidence type="ECO:0000256" key="1">
    <source>
        <dbReference type="SAM" id="Phobius"/>
    </source>
</evidence>
<feature type="transmembrane region" description="Helical" evidence="1">
    <location>
        <begin position="7"/>
        <end position="28"/>
    </location>
</feature>
<comment type="caution">
    <text evidence="2">The sequence shown here is derived from an EMBL/GenBank/DDBJ whole genome shotgun (WGS) entry which is preliminary data.</text>
</comment>
<reference evidence="2 3" key="1">
    <citation type="submission" date="2018-06" db="EMBL/GenBank/DDBJ databases">
        <title>Genomic Encyclopedia of Archaeal and Bacterial Type Strains, Phase II (KMG-II): from individual species to whole genera.</title>
        <authorList>
            <person name="Goeker M."/>
        </authorList>
    </citation>
    <scope>NUCLEOTIDE SEQUENCE [LARGE SCALE GENOMIC DNA]</scope>
    <source>
        <strain evidence="2 3">DSM 29821</strain>
    </source>
</reference>
<dbReference type="EMBL" id="QLMA01000010">
    <property type="protein sequence ID" value="RAJ75129.1"/>
    <property type="molecule type" value="Genomic_DNA"/>
</dbReference>
<sequence>MKTSTKLIIGFFSILVGLMLLTDISIWANYRKGEKNDTWLRHEPENKIYSKNPYVSVQPFKVIVVFNKNARQEVDKPQENESVNELLEKHRYDMVVLQQDSANQLLNAKNIDYHQQGDTLFVSLKKGDGMVWVKTTSIPVVISQSGSVRIQGYTGGTLQVQATAGANIELNNLKLSSFSFAGGQYNTLSFEDSDTIPEANIAMGRNSSLQLKDVYFAKKHIQLDSASAISVSGTSARMISEIK</sequence>
<keyword evidence="1" id="KW-0812">Transmembrane</keyword>
<evidence type="ECO:0000313" key="3">
    <source>
        <dbReference type="Proteomes" id="UP000249819"/>
    </source>
</evidence>
<keyword evidence="1" id="KW-1133">Transmembrane helix</keyword>
<name>A0A327VNT4_9BACT</name>
<dbReference type="Proteomes" id="UP000249819">
    <property type="component" value="Unassembled WGS sequence"/>
</dbReference>
<dbReference type="RefSeq" id="WP_111595030.1">
    <property type="nucleotide sequence ID" value="NZ_QLMA01000010.1"/>
</dbReference>
<accession>A0A327VNT4</accession>
<proteinExistence type="predicted"/>
<dbReference type="OrthoDB" id="671263at2"/>
<dbReference type="AlphaFoldDB" id="A0A327VNT4"/>
<organism evidence="2 3">
    <name type="scientific">Chitinophaga dinghuensis</name>
    <dbReference type="NCBI Taxonomy" id="1539050"/>
    <lineage>
        <taxon>Bacteria</taxon>
        <taxon>Pseudomonadati</taxon>
        <taxon>Bacteroidota</taxon>
        <taxon>Chitinophagia</taxon>
        <taxon>Chitinophagales</taxon>
        <taxon>Chitinophagaceae</taxon>
        <taxon>Chitinophaga</taxon>
    </lineage>
</organism>
<evidence type="ECO:0000313" key="2">
    <source>
        <dbReference type="EMBL" id="RAJ75129.1"/>
    </source>
</evidence>
<keyword evidence="1" id="KW-0472">Membrane</keyword>
<gene>
    <name evidence="2" type="ORF">CLV59_110178</name>
</gene>
<protein>
    <submittedName>
        <fullName evidence="2">Uncharacterized protein</fullName>
    </submittedName>
</protein>